<evidence type="ECO:0000313" key="6">
    <source>
        <dbReference type="Proteomes" id="UP000565723"/>
    </source>
</evidence>
<keyword evidence="4" id="KW-1133">Transmembrane helix</keyword>
<dbReference type="PANTHER" id="PTHR43630:SF1">
    <property type="entry name" value="POLY-BETA-1,6-N-ACETYL-D-GLUCOSAMINE SYNTHASE"/>
    <property type="match status" value="1"/>
</dbReference>
<comment type="similarity">
    <text evidence="1">Belongs to the glycosyltransferase 2 family.</text>
</comment>
<feature type="transmembrane region" description="Helical" evidence="4">
    <location>
        <begin position="345"/>
        <end position="364"/>
    </location>
</feature>
<reference evidence="5 6" key="1">
    <citation type="journal article" date="2020" name="Proc. Natl. Acad. Sci. U.S.A.">
        <title>Ecological drivers of bacterial community assembly in synthetic phycospheres.</title>
        <authorList>
            <person name="Fu H."/>
            <person name="Uchimiya M."/>
            <person name="Gore J."/>
            <person name="Moran M.A."/>
        </authorList>
    </citation>
    <scope>NUCLEOTIDE SEQUENCE [LARGE SCALE GENOMIC DNA]</scope>
    <source>
        <strain evidence="5">HF-Din03</strain>
    </source>
</reference>
<dbReference type="OMA" id="QYISHRV"/>
<evidence type="ECO:0000313" key="5">
    <source>
        <dbReference type="EMBL" id="NVK95958.1"/>
    </source>
</evidence>
<keyword evidence="2" id="KW-0328">Glycosyltransferase</keyword>
<evidence type="ECO:0000256" key="2">
    <source>
        <dbReference type="ARBA" id="ARBA00022676"/>
    </source>
</evidence>
<feature type="transmembrane region" description="Helical" evidence="4">
    <location>
        <begin position="291"/>
        <end position="310"/>
    </location>
</feature>
<evidence type="ECO:0000256" key="4">
    <source>
        <dbReference type="SAM" id="Phobius"/>
    </source>
</evidence>
<protein>
    <submittedName>
        <fullName evidence="5">Glycosyltransferase family 2 protein</fullName>
    </submittedName>
</protein>
<dbReference type="Gene3D" id="3.90.550.10">
    <property type="entry name" value="Spore Coat Polysaccharide Biosynthesis Protein SpsA, Chain A"/>
    <property type="match status" value="1"/>
</dbReference>
<sequence length="380" mass="40865">MTLLFWTCLGLILFSLVGYGLLWIGLARLVRDRPTHPPVTQSATVLIAARNEARDIGAKIRSLRAQRRGAHRVRVLVVSDGSEDATLAEAEAAAAGDRDIQVIGLSQHGGKAAALNHGLAMIPEGEIVIFSDANSLLDEDALIRLLAPFADPGVGGSIGQLGIKGRDGLMARAERLYWRYDNALKRAEDRIAGTVSAQGTLYAVRRGLVGVVPADMADDLAISLGVVARGYRLAYAPGAVAREAVTSNLRGEFGRRVRSTERGWRGLMHYGGLMNPARTGLYAVQLFCHKVLRRLVAVLLPLLLLSNIALLDQGMFYVVTFLAQIVLCAVALAAVSTVWGKRLPGASVAVLFVMGHAAIFWALLRYAMGVRSTKWAPVRG</sequence>
<dbReference type="AlphaFoldDB" id="A0A850LDK0"/>
<dbReference type="EMBL" id="JABXIY010000008">
    <property type="protein sequence ID" value="NVK95958.1"/>
    <property type="molecule type" value="Genomic_DNA"/>
</dbReference>
<dbReference type="Pfam" id="PF13641">
    <property type="entry name" value="Glyco_tranf_2_3"/>
    <property type="match status" value="1"/>
</dbReference>
<comment type="caution">
    <text evidence="5">The sequence shown here is derived from an EMBL/GenBank/DDBJ whole genome shotgun (WGS) entry which is preliminary data.</text>
</comment>
<evidence type="ECO:0000256" key="1">
    <source>
        <dbReference type="ARBA" id="ARBA00006739"/>
    </source>
</evidence>
<name>A0A850LDK0_9RHOB</name>
<gene>
    <name evidence="5" type="ORF">HW564_03410</name>
</gene>
<evidence type="ECO:0000256" key="3">
    <source>
        <dbReference type="ARBA" id="ARBA00022679"/>
    </source>
</evidence>
<dbReference type="PANTHER" id="PTHR43630">
    <property type="entry name" value="POLY-BETA-1,6-N-ACETYL-D-GLUCOSAMINE SYNTHASE"/>
    <property type="match status" value="1"/>
</dbReference>
<accession>A0A850LDK0</accession>
<dbReference type="Proteomes" id="UP000565723">
    <property type="component" value="Unassembled WGS sequence"/>
</dbReference>
<dbReference type="CDD" id="cd06439">
    <property type="entry name" value="CESA_like_1"/>
    <property type="match status" value="1"/>
</dbReference>
<dbReference type="InterPro" id="IPR029044">
    <property type="entry name" value="Nucleotide-diphossugar_trans"/>
</dbReference>
<keyword evidence="3 5" id="KW-0808">Transferase</keyword>
<proteinExistence type="inferred from homology"/>
<dbReference type="SUPFAM" id="SSF53448">
    <property type="entry name" value="Nucleotide-diphospho-sugar transferases"/>
    <property type="match status" value="1"/>
</dbReference>
<keyword evidence="4" id="KW-0812">Transmembrane</keyword>
<dbReference type="RefSeq" id="WP_011047277.1">
    <property type="nucleotide sequence ID" value="NZ_CP076685.1"/>
</dbReference>
<dbReference type="GO" id="GO:0016757">
    <property type="term" value="F:glycosyltransferase activity"/>
    <property type="evidence" value="ECO:0007669"/>
    <property type="project" value="UniProtKB-KW"/>
</dbReference>
<feature type="transmembrane region" description="Helical" evidence="4">
    <location>
        <begin position="317"/>
        <end position="339"/>
    </location>
</feature>
<keyword evidence="4" id="KW-0472">Membrane</keyword>
<organism evidence="5 6">
    <name type="scientific">Ruegeria pomeroyi</name>
    <dbReference type="NCBI Taxonomy" id="89184"/>
    <lineage>
        <taxon>Bacteria</taxon>
        <taxon>Pseudomonadati</taxon>
        <taxon>Pseudomonadota</taxon>
        <taxon>Alphaproteobacteria</taxon>
        <taxon>Rhodobacterales</taxon>
        <taxon>Roseobacteraceae</taxon>
        <taxon>Ruegeria</taxon>
    </lineage>
</organism>